<accession>A0A166N3R4</accession>
<evidence type="ECO:0000256" key="1">
    <source>
        <dbReference type="ARBA" id="ARBA00005725"/>
    </source>
</evidence>
<dbReference type="GO" id="GO:0016491">
    <property type="term" value="F:oxidoreductase activity"/>
    <property type="evidence" value="ECO:0007669"/>
    <property type="project" value="UniProtKB-KW"/>
</dbReference>
<dbReference type="SUPFAM" id="SSF51735">
    <property type="entry name" value="NAD(P)-binding Rossmann-fold domains"/>
    <property type="match status" value="1"/>
</dbReference>
<keyword evidence="3" id="KW-0560">Oxidoreductase</keyword>
<name>A0A166N3R4_9PEZI</name>
<dbReference type="EMBL" id="LFIV01000229">
    <property type="protein sequence ID" value="KZL65277.1"/>
    <property type="molecule type" value="Genomic_DNA"/>
</dbReference>
<dbReference type="InterPro" id="IPR036291">
    <property type="entry name" value="NAD(P)-bd_dom_sf"/>
</dbReference>
<dbReference type="PANTHER" id="PTHR47706">
    <property type="entry name" value="NMRA-LIKE FAMILY PROTEIN"/>
    <property type="match status" value="1"/>
</dbReference>
<sequence>MPSTRIALAGATGNLGTPILKALLDADLSVTVLSRRGGNASKLTHHPNLDIKEVDFNSIESLRPALLGVEVVVSCVQADVDGAMLGFCFCGSLCRDYGCDFSGRLDNEMLGIKELGEDELRALVASFL</sequence>
<comment type="caution">
    <text evidence="5">The sequence shown here is derived from an EMBL/GenBank/DDBJ whole genome shotgun (WGS) entry which is preliminary data.</text>
</comment>
<dbReference type="Pfam" id="PF13460">
    <property type="entry name" value="NAD_binding_10"/>
    <property type="match status" value="1"/>
</dbReference>
<dbReference type="InterPro" id="IPR016040">
    <property type="entry name" value="NAD(P)-bd_dom"/>
</dbReference>
<dbReference type="STRING" id="708197.A0A166N3R4"/>
<protein>
    <submittedName>
        <fullName evidence="5">Oxidoreductase-like protein</fullName>
    </submittedName>
</protein>
<dbReference type="InterPro" id="IPR051609">
    <property type="entry name" value="NmrA/Isoflavone_reductase-like"/>
</dbReference>
<evidence type="ECO:0000256" key="2">
    <source>
        <dbReference type="ARBA" id="ARBA00022857"/>
    </source>
</evidence>
<proteinExistence type="inferred from homology"/>
<feature type="domain" description="NAD(P)-binding" evidence="4">
    <location>
        <begin position="10"/>
        <end position="78"/>
    </location>
</feature>
<evidence type="ECO:0000313" key="6">
    <source>
        <dbReference type="Proteomes" id="UP000076552"/>
    </source>
</evidence>
<dbReference type="PANTHER" id="PTHR47706:SF1">
    <property type="entry name" value="CIPA-LIKE, PUTATIVE (AFU_ORTHOLOGUE AFUA_1G12460)-RELATED"/>
    <property type="match status" value="1"/>
</dbReference>
<gene>
    <name evidence="5" type="ORF">CT0861_04420</name>
</gene>
<dbReference type="Proteomes" id="UP000076552">
    <property type="component" value="Unassembled WGS sequence"/>
</dbReference>
<evidence type="ECO:0000259" key="4">
    <source>
        <dbReference type="Pfam" id="PF13460"/>
    </source>
</evidence>
<dbReference type="Gene3D" id="3.40.50.720">
    <property type="entry name" value="NAD(P)-binding Rossmann-like Domain"/>
    <property type="match status" value="1"/>
</dbReference>
<organism evidence="5 6">
    <name type="scientific">Colletotrichum tofieldiae</name>
    <dbReference type="NCBI Taxonomy" id="708197"/>
    <lineage>
        <taxon>Eukaryota</taxon>
        <taxon>Fungi</taxon>
        <taxon>Dikarya</taxon>
        <taxon>Ascomycota</taxon>
        <taxon>Pezizomycotina</taxon>
        <taxon>Sordariomycetes</taxon>
        <taxon>Hypocreomycetidae</taxon>
        <taxon>Glomerellales</taxon>
        <taxon>Glomerellaceae</taxon>
        <taxon>Colletotrichum</taxon>
        <taxon>Colletotrichum spaethianum species complex</taxon>
    </lineage>
</organism>
<keyword evidence="2" id="KW-0521">NADP</keyword>
<reference evidence="5 6" key="1">
    <citation type="submission" date="2015-06" db="EMBL/GenBank/DDBJ databases">
        <title>Survival trade-offs in plant roots during colonization by closely related pathogenic and mutualistic fungi.</title>
        <authorList>
            <person name="Hacquard S."/>
            <person name="Kracher B."/>
            <person name="Hiruma K."/>
            <person name="Weinman A."/>
            <person name="Muench P."/>
            <person name="Garrido Oter R."/>
            <person name="Ver Loren van Themaat E."/>
            <person name="Dallerey J.-F."/>
            <person name="Damm U."/>
            <person name="Henrissat B."/>
            <person name="Lespinet O."/>
            <person name="Thon M."/>
            <person name="Kemen E."/>
            <person name="McHardy A.C."/>
            <person name="Schulze-Lefert P."/>
            <person name="O'Connell R.J."/>
        </authorList>
    </citation>
    <scope>NUCLEOTIDE SEQUENCE [LARGE SCALE GENOMIC DNA]</scope>
    <source>
        <strain evidence="5 6">0861</strain>
    </source>
</reference>
<dbReference type="AlphaFoldDB" id="A0A166N3R4"/>
<evidence type="ECO:0000256" key="3">
    <source>
        <dbReference type="ARBA" id="ARBA00023002"/>
    </source>
</evidence>
<evidence type="ECO:0000313" key="5">
    <source>
        <dbReference type="EMBL" id="KZL65277.1"/>
    </source>
</evidence>
<keyword evidence="6" id="KW-1185">Reference proteome</keyword>
<comment type="similarity">
    <text evidence="1">Belongs to the NmrA-type oxidoreductase family. Isoflavone reductase subfamily.</text>
</comment>